<keyword evidence="4" id="KW-0862">Zinc</keyword>
<dbReference type="EnsemblMetazoa" id="XM_016983388">
    <property type="protein sequence ID" value="XP_016838877"/>
    <property type="gene ID" value="LOC100118694"/>
</dbReference>
<sequence length="761" mass="83613">MEKPQAEVGVGGPKERADKPLVKDLNDHIVCPLCRGYLIDATTLVECLHSFCRGCILRRLHNGPKTCPVCSASALNPPIADVGLQRLVYLVVPGLFRSEQERRRHFRQVNPQCAGGLTQLPLGAPDLSFDDLVSLSLCELDSTSEGSTRYLKCPAGVTVRHLLRLLMLKRGWDDTEGKGQQCGNNKIEMMYEASGLKSDMEVLDPSWTLMDLACIFEWKREAPMKLLYRITKIDEPTSDSFDTSSGSTTTTTDTSSQAIENIQRPPTPPPSPKPAISRTDPLDKTPRPTPPTTTTTVVDQYSSSEPKKPRCEVTPVMRAPDPPPSLQDRQKSAKLPKLEHQHKRKKRRNKRVIAEITTTPREDLLKLKVRLTPCPPRVTSNTGSGSQSKDQLLHVRAVRKDKTKPKNRAPKPGPIIEEVKSITDKEFTETAEPIAVPATPAKPTEPEKPVAPIATVENDKVEKEEPPKNEEVLRRLGLVAISEANKTRQEKAKSPARSATDKADPAVEREKLEKQLRESKANRVRSLLAEKQMRDTLKSIMSNNKEVTSAATTTSSSTPRSDTPTTTSGKRKEPPPLTPLRNVKRQNVTFAPCSFPSGKYESPLDLSSPSNVSKDNALDLSSSVPELTVSKLGPGDKPVSILRNSASRLAAEKPKEEPRKSQDTNLRTLSDAAVSLLGGNPHVDKAAKLPQNFMGSPAGGTSGMANKVALRIPQPHQRITGFGMKIKPNIGVRHIPNPQAVVASQYRNQRGNFFNLAHQPP</sequence>
<feature type="compositionally biased region" description="Low complexity" evidence="7">
    <location>
        <begin position="238"/>
        <end position="256"/>
    </location>
</feature>
<dbReference type="InterPro" id="IPR017907">
    <property type="entry name" value="Znf_RING_CS"/>
</dbReference>
<dbReference type="InterPro" id="IPR018957">
    <property type="entry name" value="Znf_C3HC4_RING-type"/>
</dbReference>
<evidence type="ECO:0000313" key="9">
    <source>
        <dbReference type="EnsemblMetazoa" id="XP_016838877"/>
    </source>
</evidence>
<feature type="compositionally biased region" description="Low complexity" evidence="7">
    <location>
        <begin position="548"/>
        <end position="568"/>
    </location>
</feature>
<evidence type="ECO:0000313" key="10">
    <source>
        <dbReference type="Proteomes" id="UP000002358"/>
    </source>
</evidence>
<dbReference type="SMART" id="SM00184">
    <property type="entry name" value="RING"/>
    <property type="match status" value="1"/>
</dbReference>
<name>A0A7M7IP03_NASVI</name>
<dbReference type="GO" id="GO:0008270">
    <property type="term" value="F:zinc ion binding"/>
    <property type="evidence" value="ECO:0007669"/>
    <property type="project" value="UniProtKB-KW"/>
</dbReference>
<organism evidence="9 10">
    <name type="scientific">Nasonia vitripennis</name>
    <name type="common">Parasitic wasp</name>
    <dbReference type="NCBI Taxonomy" id="7425"/>
    <lineage>
        <taxon>Eukaryota</taxon>
        <taxon>Metazoa</taxon>
        <taxon>Ecdysozoa</taxon>
        <taxon>Arthropoda</taxon>
        <taxon>Hexapoda</taxon>
        <taxon>Insecta</taxon>
        <taxon>Pterygota</taxon>
        <taxon>Neoptera</taxon>
        <taxon>Endopterygota</taxon>
        <taxon>Hymenoptera</taxon>
        <taxon>Apocrita</taxon>
        <taxon>Proctotrupomorpha</taxon>
        <taxon>Chalcidoidea</taxon>
        <taxon>Pteromalidae</taxon>
        <taxon>Pteromalinae</taxon>
        <taxon>Nasonia</taxon>
    </lineage>
</organism>
<dbReference type="PROSITE" id="PS50089">
    <property type="entry name" value="ZF_RING_2"/>
    <property type="match status" value="1"/>
</dbReference>
<dbReference type="GO" id="GO:0035102">
    <property type="term" value="C:PRC1 complex"/>
    <property type="evidence" value="ECO:0007669"/>
    <property type="project" value="TreeGrafter"/>
</dbReference>
<evidence type="ECO:0000256" key="2">
    <source>
        <dbReference type="ARBA" id="ARBA00022723"/>
    </source>
</evidence>
<dbReference type="PROSITE" id="PS00518">
    <property type="entry name" value="ZF_RING_1"/>
    <property type="match status" value="1"/>
</dbReference>
<feature type="compositionally biased region" description="Basic residues" evidence="7">
    <location>
        <begin position="340"/>
        <end position="351"/>
    </location>
</feature>
<proteinExistence type="predicted"/>
<keyword evidence="5" id="KW-0539">Nucleus</keyword>
<dbReference type="InterPro" id="IPR013083">
    <property type="entry name" value="Znf_RING/FYVE/PHD"/>
</dbReference>
<feature type="domain" description="RING-type" evidence="8">
    <location>
        <begin position="31"/>
        <end position="71"/>
    </location>
</feature>
<dbReference type="Proteomes" id="UP000002358">
    <property type="component" value="Chromosome 3"/>
</dbReference>
<evidence type="ECO:0000256" key="6">
    <source>
        <dbReference type="PROSITE-ProRule" id="PRU00175"/>
    </source>
</evidence>
<dbReference type="Gene3D" id="3.30.40.10">
    <property type="entry name" value="Zinc/RING finger domain, C3HC4 (zinc finger)"/>
    <property type="match status" value="1"/>
</dbReference>
<dbReference type="SMR" id="A0A7M7IP03"/>
<dbReference type="FunFam" id="3.30.40.10:FF:000033">
    <property type="entry name" value="Polycomb group RING finger protein 3"/>
    <property type="match status" value="1"/>
</dbReference>
<dbReference type="InterPro" id="IPR001841">
    <property type="entry name" value="Znf_RING"/>
</dbReference>
<dbReference type="GO" id="GO:0000122">
    <property type="term" value="P:negative regulation of transcription by RNA polymerase II"/>
    <property type="evidence" value="ECO:0007669"/>
    <property type="project" value="TreeGrafter"/>
</dbReference>
<evidence type="ECO:0000256" key="3">
    <source>
        <dbReference type="ARBA" id="ARBA00022771"/>
    </source>
</evidence>
<dbReference type="OrthoDB" id="1305878at2759"/>
<feature type="region of interest" description="Disordered" evidence="7">
    <location>
        <begin position="236"/>
        <end position="470"/>
    </location>
</feature>
<evidence type="ECO:0000256" key="1">
    <source>
        <dbReference type="ARBA" id="ARBA00004123"/>
    </source>
</evidence>
<dbReference type="Pfam" id="PF16207">
    <property type="entry name" value="RAWUL"/>
    <property type="match status" value="1"/>
</dbReference>
<evidence type="ECO:0000259" key="8">
    <source>
        <dbReference type="PROSITE" id="PS50089"/>
    </source>
</evidence>
<dbReference type="Pfam" id="PF00097">
    <property type="entry name" value="zf-C3HC4"/>
    <property type="match status" value="1"/>
</dbReference>
<feature type="compositionally biased region" description="Basic and acidic residues" evidence="7">
    <location>
        <begin position="328"/>
        <end position="339"/>
    </location>
</feature>
<accession>A0A7M7IP03</accession>
<protein>
    <recommendedName>
        <fullName evidence="8">RING-type domain-containing protein</fullName>
    </recommendedName>
</protein>
<dbReference type="GO" id="GO:1990841">
    <property type="term" value="F:promoter-specific chromatin binding"/>
    <property type="evidence" value="ECO:0007669"/>
    <property type="project" value="TreeGrafter"/>
</dbReference>
<dbReference type="SUPFAM" id="SSF57850">
    <property type="entry name" value="RING/U-box"/>
    <property type="match status" value="1"/>
</dbReference>
<feature type="compositionally biased region" description="Basic residues" evidence="7">
    <location>
        <begin position="396"/>
        <end position="409"/>
    </location>
</feature>
<feature type="compositionally biased region" description="Basic and acidic residues" evidence="7">
    <location>
        <begin position="417"/>
        <end position="428"/>
    </location>
</feature>
<keyword evidence="3 6" id="KW-0863">Zinc-finger</keyword>
<gene>
    <name evidence="9" type="primary">100118694</name>
</gene>
<feature type="compositionally biased region" description="Basic and acidic residues" evidence="7">
    <location>
        <begin position="485"/>
        <end position="521"/>
    </location>
</feature>
<feature type="compositionally biased region" description="Basic and acidic residues" evidence="7">
    <location>
        <begin position="457"/>
        <end position="470"/>
    </location>
</feature>
<dbReference type="EnsemblMetazoa" id="XM_016983387">
    <property type="protein sequence ID" value="XP_016838876"/>
    <property type="gene ID" value="LOC100118694"/>
</dbReference>
<keyword evidence="2" id="KW-0479">Metal-binding</keyword>
<dbReference type="PANTHER" id="PTHR10825">
    <property type="entry name" value="RING FINGER DOMAIN-CONTAINING, POLYCOMB GROUP COMPONENT"/>
    <property type="match status" value="1"/>
</dbReference>
<reference evidence="9" key="1">
    <citation type="submission" date="2021-01" db="UniProtKB">
        <authorList>
            <consortium name="EnsemblMetazoa"/>
        </authorList>
    </citation>
    <scope>IDENTIFICATION</scope>
</reference>
<evidence type="ECO:0000256" key="7">
    <source>
        <dbReference type="SAM" id="MobiDB-lite"/>
    </source>
</evidence>
<dbReference type="AlphaFoldDB" id="A0A7M7IP03"/>
<feature type="region of interest" description="Disordered" evidence="7">
    <location>
        <begin position="483"/>
        <end position="617"/>
    </location>
</feature>
<keyword evidence="10" id="KW-1185">Reference proteome</keyword>
<evidence type="ECO:0000256" key="4">
    <source>
        <dbReference type="ARBA" id="ARBA00022833"/>
    </source>
</evidence>
<dbReference type="PANTHER" id="PTHR10825:SF29">
    <property type="entry name" value="POLYCOMB GROUP RING FINGER PROTEIN 1"/>
    <property type="match status" value="1"/>
</dbReference>
<feature type="compositionally biased region" description="Polar residues" evidence="7">
    <location>
        <begin position="605"/>
        <end position="617"/>
    </location>
</feature>
<comment type="subcellular location">
    <subcellularLocation>
        <location evidence="1">Nucleus</location>
    </subcellularLocation>
</comment>
<feature type="compositionally biased region" description="Polar residues" evidence="7">
    <location>
        <begin position="378"/>
        <end position="390"/>
    </location>
</feature>
<dbReference type="Gene3D" id="3.10.20.90">
    <property type="entry name" value="Phosphatidylinositol 3-kinase Catalytic Subunit, Chain A, domain 1"/>
    <property type="match status" value="1"/>
</dbReference>
<evidence type="ECO:0000256" key="5">
    <source>
        <dbReference type="ARBA" id="ARBA00023242"/>
    </source>
</evidence>
<dbReference type="InterPro" id="IPR032443">
    <property type="entry name" value="RAWUL"/>
</dbReference>
<dbReference type="OMA" id="ACIFGWK"/>